<dbReference type="Proteomes" id="UP000547458">
    <property type="component" value="Unassembled WGS sequence"/>
</dbReference>
<dbReference type="GO" id="GO:0019159">
    <property type="term" value="F:nicotinamide-nucleotide amidase activity"/>
    <property type="evidence" value="ECO:0007669"/>
    <property type="project" value="UniProtKB-EC"/>
</dbReference>
<proteinExistence type="predicted"/>
<dbReference type="InterPro" id="IPR036653">
    <property type="entry name" value="CinA-like_C"/>
</dbReference>
<dbReference type="AlphaFoldDB" id="A0A846RJW3"/>
<dbReference type="Gene3D" id="3.90.950.20">
    <property type="entry name" value="CinA-like"/>
    <property type="match status" value="1"/>
</dbReference>
<dbReference type="EMBL" id="JAATJL010000001">
    <property type="protein sequence ID" value="NJC21960.1"/>
    <property type="molecule type" value="Genomic_DNA"/>
</dbReference>
<feature type="domain" description="CinA C-terminal" evidence="1">
    <location>
        <begin position="9"/>
        <end position="159"/>
    </location>
</feature>
<name>A0A846RJW3_9MICC</name>
<accession>A0A846RJW3</accession>
<keyword evidence="3" id="KW-1185">Reference proteome</keyword>
<evidence type="ECO:0000313" key="2">
    <source>
        <dbReference type="EMBL" id="NJC21960.1"/>
    </source>
</evidence>
<dbReference type="InterPro" id="IPR008136">
    <property type="entry name" value="CinA_C"/>
</dbReference>
<dbReference type="SUPFAM" id="SSF142433">
    <property type="entry name" value="CinA-like"/>
    <property type="match status" value="1"/>
</dbReference>
<dbReference type="NCBIfam" id="TIGR00199">
    <property type="entry name" value="PncC_domain"/>
    <property type="match status" value="1"/>
</dbReference>
<keyword evidence="2" id="KW-0378">Hydrolase</keyword>
<gene>
    <name evidence="2" type="ORF">BJ994_001036</name>
</gene>
<reference evidence="2 3" key="1">
    <citation type="submission" date="2020-03" db="EMBL/GenBank/DDBJ databases">
        <title>Sequencing the genomes of 1000 actinobacteria strains.</title>
        <authorList>
            <person name="Klenk H.-P."/>
        </authorList>
    </citation>
    <scope>NUCLEOTIDE SEQUENCE [LARGE SCALE GENOMIC DNA]</scope>
    <source>
        <strain evidence="2 3">DSM 16403</strain>
    </source>
</reference>
<organism evidence="2 3">
    <name type="scientific">Arthrobacter pigmenti</name>
    <dbReference type="NCBI Taxonomy" id="271432"/>
    <lineage>
        <taxon>Bacteria</taxon>
        <taxon>Bacillati</taxon>
        <taxon>Actinomycetota</taxon>
        <taxon>Actinomycetes</taxon>
        <taxon>Micrococcales</taxon>
        <taxon>Micrococcaceae</taxon>
        <taxon>Arthrobacter</taxon>
    </lineage>
</organism>
<protein>
    <submittedName>
        <fullName evidence="2">Nicotinamide-nucleotide amidase</fullName>
        <ecNumber evidence="2">3.5.1.42</ecNumber>
    </submittedName>
</protein>
<dbReference type="EC" id="3.5.1.42" evidence="2"/>
<evidence type="ECO:0000313" key="3">
    <source>
        <dbReference type="Proteomes" id="UP000547458"/>
    </source>
</evidence>
<dbReference type="RefSeq" id="WP_342450291.1">
    <property type="nucleotide sequence ID" value="NZ_JAATJL010000001.1"/>
</dbReference>
<sequence>MIPVGDGKAAHNAVDLARRLGVTLATAESLTAGMVSALLATVPGVSTVLRGGIVSYHRDLKETLLGVDPDLLDRVGAVDPQVAKQMAEGARRICEADVGIATTGVAGPEPHEGKSVGTVFIAVAMPDGAVVCEFTFAGDRSQIRNASCEAALNTLYETLTASAAGTNVVPQ</sequence>
<evidence type="ECO:0000259" key="1">
    <source>
        <dbReference type="Pfam" id="PF02464"/>
    </source>
</evidence>
<dbReference type="Pfam" id="PF02464">
    <property type="entry name" value="CinA"/>
    <property type="match status" value="1"/>
</dbReference>
<comment type="caution">
    <text evidence="2">The sequence shown here is derived from an EMBL/GenBank/DDBJ whole genome shotgun (WGS) entry which is preliminary data.</text>
</comment>